<sequence>MDAGRAYGEQQAVALELRAQLSEGVGLCGVDKRHRYLVPARIAELQLPPLSRYEADLSK</sequence>
<protein>
    <submittedName>
        <fullName evidence="1">Uncharacterized protein</fullName>
    </submittedName>
</protein>
<gene>
    <name evidence="1" type="ORF">Atai01_74890</name>
</gene>
<evidence type="ECO:0000313" key="1">
    <source>
        <dbReference type="EMBL" id="GLY70870.1"/>
    </source>
</evidence>
<dbReference type="Proteomes" id="UP001165136">
    <property type="component" value="Unassembled WGS sequence"/>
</dbReference>
<keyword evidence="2" id="KW-1185">Reference proteome</keyword>
<name>A0A9W6RBE2_9PSEU</name>
<reference evidence="1" key="1">
    <citation type="submission" date="2023-03" db="EMBL/GenBank/DDBJ databases">
        <title>Amycolatopsis taiwanensis NBRC 103393.</title>
        <authorList>
            <person name="Ichikawa N."/>
            <person name="Sato H."/>
            <person name="Tonouchi N."/>
        </authorList>
    </citation>
    <scope>NUCLEOTIDE SEQUENCE</scope>
    <source>
        <strain evidence="1">NBRC 103393</strain>
    </source>
</reference>
<dbReference type="EMBL" id="BSTI01000027">
    <property type="protein sequence ID" value="GLY70870.1"/>
    <property type="molecule type" value="Genomic_DNA"/>
</dbReference>
<accession>A0A9W6RBE2</accession>
<comment type="caution">
    <text evidence="1">The sequence shown here is derived from an EMBL/GenBank/DDBJ whole genome shotgun (WGS) entry which is preliminary data.</text>
</comment>
<proteinExistence type="predicted"/>
<evidence type="ECO:0000313" key="2">
    <source>
        <dbReference type="Proteomes" id="UP001165136"/>
    </source>
</evidence>
<dbReference type="RefSeq" id="WP_027946936.1">
    <property type="nucleotide sequence ID" value="NZ_BSTI01000027.1"/>
</dbReference>
<organism evidence="1 2">
    <name type="scientific">Amycolatopsis taiwanensis</name>
    <dbReference type="NCBI Taxonomy" id="342230"/>
    <lineage>
        <taxon>Bacteria</taxon>
        <taxon>Bacillati</taxon>
        <taxon>Actinomycetota</taxon>
        <taxon>Actinomycetes</taxon>
        <taxon>Pseudonocardiales</taxon>
        <taxon>Pseudonocardiaceae</taxon>
        <taxon>Amycolatopsis</taxon>
    </lineage>
</organism>
<dbReference type="AlphaFoldDB" id="A0A9W6RBE2"/>